<feature type="transmembrane region" description="Helical" evidence="1">
    <location>
        <begin position="28"/>
        <end position="47"/>
    </location>
</feature>
<accession>A0A1H4F5W8</accession>
<dbReference type="EMBL" id="FNRF01000007">
    <property type="protein sequence ID" value="SEA91872.1"/>
    <property type="molecule type" value="Genomic_DNA"/>
</dbReference>
<feature type="transmembrane region" description="Helical" evidence="1">
    <location>
        <begin position="225"/>
        <end position="246"/>
    </location>
</feature>
<feature type="transmembrane region" description="Helical" evidence="1">
    <location>
        <begin position="341"/>
        <end position="358"/>
    </location>
</feature>
<organism evidence="2 3">
    <name type="scientific">Xylanibacter ruminicola</name>
    <name type="common">Prevotella ruminicola</name>
    <dbReference type="NCBI Taxonomy" id="839"/>
    <lineage>
        <taxon>Bacteria</taxon>
        <taxon>Pseudomonadati</taxon>
        <taxon>Bacteroidota</taxon>
        <taxon>Bacteroidia</taxon>
        <taxon>Bacteroidales</taxon>
        <taxon>Prevotellaceae</taxon>
        <taxon>Xylanibacter</taxon>
    </lineage>
</organism>
<proteinExistence type="predicted"/>
<evidence type="ECO:0000313" key="2">
    <source>
        <dbReference type="EMBL" id="SEA91872.1"/>
    </source>
</evidence>
<dbReference type="NCBIfam" id="TIGR04370">
    <property type="entry name" value="glyco_rpt_poly"/>
    <property type="match status" value="1"/>
</dbReference>
<feature type="transmembrane region" description="Helical" evidence="1">
    <location>
        <begin position="389"/>
        <end position="409"/>
    </location>
</feature>
<gene>
    <name evidence="2" type="ORF">SAMN05216462_3103</name>
</gene>
<dbReference type="AlphaFoldDB" id="A0A1H4F5W8"/>
<evidence type="ECO:0000256" key="1">
    <source>
        <dbReference type="SAM" id="Phobius"/>
    </source>
</evidence>
<dbReference type="RefSeq" id="WP_081353056.1">
    <property type="nucleotide sequence ID" value="NZ_FNRF01000007.1"/>
</dbReference>
<reference evidence="2 3" key="1">
    <citation type="submission" date="2016-10" db="EMBL/GenBank/DDBJ databases">
        <authorList>
            <person name="de Groot N.N."/>
        </authorList>
    </citation>
    <scope>NUCLEOTIDE SEQUENCE [LARGE SCALE GENOMIC DNA]</scope>
    <source>
        <strain evidence="2 3">D31d</strain>
    </source>
</reference>
<feature type="transmembrane region" description="Helical" evidence="1">
    <location>
        <begin position="365"/>
        <end position="383"/>
    </location>
</feature>
<feature type="transmembrane region" description="Helical" evidence="1">
    <location>
        <begin position="54"/>
        <end position="75"/>
    </location>
</feature>
<evidence type="ECO:0000313" key="3">
    <source>
        <dbReference type="Proteomes" id="UP000182257"/>
    </source>
</evidence>
<feature type="transmembrane region" description="Helical" evidence="1">
    <location>
        <begin position="95"/>
        <end position="121"/>
    </location>
</feature>
<dbReference type="OrthoDB" id="1060719at2"/>
<keyword evidence="1" id="KW-0472">Membrane</keyword>
<feature type="transmembrane region" description="Helical" evidence="1">
    <location>
        <begin position="172"/>
        <end position="189"/>
    </location>
</feature>
<dbReference type="Proteomes" id="UP000182257">
    <property type="component" value="Unassembled WGS sequence"/>
</dbReference>
<name>A0A1H4F5W8_XYLRU</name>
<sequence length="416" mass="47186">MVYLFCALIAIILLLSWKYILRLEPAGIFAAMWVCFGILTLVLQDYIDLRFDGCVFVLAGVTFFVAGTIFSDTFYQPEATSVQIQFKEQWVTPLLLFMLVAAMVTPLYSIVLHGFSLRALLDMREILEMNKDISSDRYAGAEAYNVVSQFFLIFSYAAPAIGGFCYRLVGKWQKALCIITLIPCTFIALTQSLKMGMIASFILFFACYIVCSYTYELPIRIKGKIILRFILIVVGFLLTLFISMVFRTGEVSEKTILEIGEKFITYTIGHMHNVDFWYTSYMPTDLTWGSRTFMGISNLLGLEDRVQGIYQEYNNIGKNGFFGISNTFTIFRPLVEDFGEAGAMVVMFVMGIIGNMAVKALAAHRLVVLNQVVLVALYAFLMWSFSASFYAYTTYLAMFALVFILLYLLQKKEPTC</sequence>
<keyword evidence="1" id="KW-0812">Transmembrane</keyword>
<keyword evidence="1" id="KW-1133">Transmembrane helix</keyword>
<protein>
    <submittedName>
        <fullName evidence="2">Oligosaccharide repeat unit polymerase</fullName>
    </submittedName>
</protein>
<feature type="transmembrane region" description="Helical" evidence="1">
    <location>
        <begin position="195"/>
        <end position="213"/>
    </location>
</feature>